<dbReference type="AlphaFoldDB" id="A0A7G1P5Q0"/>
<dbReference type="RefSeq" id="WP_190851311.1">
    <property type="nucleotide sequence ID" value="NZ_AP023440.1"/>
</dbReference>
<evidence type="ECO:0000313" key="3">
    <source>
        <dbReference type="Proteomes" id="UP000516444"/>
    </source>
</evidence>
<keyword evidence="1" id="KW-1133">Transmembrane helix</keyword>
<sequence length="268" mass="28137">MAGRHGGGEDGFALAEALGEALGGPDAGPEPPMPDLVPGAIVQGTRIRRRRRIRAALGSAAMAVVVAVGAYGAYGVFAPTPETRRSLPAVEPTVWYPTLQLLRSIVPASTGTVDAAQPQHSRRPATYFRLTDPKSGLVSDLYVSVARSATGTSLLPPGPSGCRDGHGPQLTTPWGGHPVKCFVSRTKSGDRVLGYYVDETSLPARVDPGDSYAFGITYVTTGGWAVQVIMDAPAENGQNHVATTSDWSVLTDLATDPRIFDAVEETGR</sequence>
<accession>A0A7G1P5Q0</accession>
<evidence type="ECO:0000256" key="1">
    <source>
        <dbReference type="SAM" id="Phobius"/>
    </source>
</evidence>
<name>A0A7G1P5Q0_9ACTN</name>
<feature type="transmembrane region" description="Helical" evidence="1">
    <location>
        <begin position="55"/>
        <end position="77"/>
    </location>
</feature>
<keyword evidence="3" id="KW-1185">Reference proteome</keyword>
<proteinExistence type="predicted"/>
<gene>
    <name evidence="2" type="ORF">GCM10017557_40190</name>
</gene>
<protein>
    <submittedName>
        <fullName evidence="2">Uncharacterized protein</fullName>
    </submittedName>
</protein>
<keyword evidence="1" id="KW-0472">Membrane</keyword>
<reference evidence="2 3" key="1">
    <citation type="journal article" date="2014" name="Int. J. Syst. Evol. Microbiol.">
        <title>Complete genome sequence of Corynebacterium casei LMG S-19264T (=DSM 44701T), isolated from a smear-ripened cheese.</title>
        <authorList>
            <consortium name="US DOE Joint Genome Institute (JGI-PGF)"/>
            <person name="Walter F."/>
            <person name="Albersmeier A."/>
            <person name="Kalinowski J."/>
            <person name="Ruckert C."/>
        </authorList>
    </citation>
    <scope>NUCLEOTIDE SEQUENCE [LARGE SCALE GENOMIC DNA]</scope>
    <source>
        <strain evidence="2 3">JCM 4677</strain>
    </source>
</reference>
<evidence type="ECO:0000313" key="2">
    <source>
        <dbReference type="EMBL" id="BCL29160.1"/>
    </source>
</evidence>
<dbReference type="EMBL" id="AP023440">
    <property type="protein sequence ID" value="BCL29160.1"/>
    <property type="molecule type" value="Genomic_DNA"/>
</dbReference>
<keyword evidence="1" id="KW-0812">Transmembrane</keyword>
<dbReference type="Proteomes" id="UP000516444">
    <property type="component" value="Chromosome"/>
</dbReference>
<organism evidence="2 3">
    <name type="scientific">Streptomyces aurantiacus</name>
    <dbReference type="NCBI Taxonomy" id="47760"/>
    <lineage>
        <taxon>Bacteria</taxon>
        <taxon>Bacillati</taxon>
        <taxon>Actinomycetota</taxon>
        <taxon>Actinomycetes</taxon>
        <taxon>Kitasatosporales</taxon>
        <taxon>Streptomycetaceae</taxon>
        <taxon>Streptomyces</taxon>
        <taxon>Streptomyces aurantiacus group</taxon>
    </lineage>
</organism>
<dbReference type="KEGG" id="sgm:GCM10017557_40190"/>